<organism evidence="1 2">
    <name type="scientific">Elizabethkingia ursingii</name>
    <dbReference type="NCBI Taxonomy" id="1756150"/>
    <lineage>
        <taxon>Bacteria</taxon>
        <taxon>Pseudomonadati</taxon>
        <taxon>Bacteroidota</taxon>
        <taxon>Flavobacteriia</taxon>
        <taxon>Flavobacteriales</taxon>
        <taxon>Weeksellaceae</taxon>
        <taxon>Elizabethkingia</taxon>
    </lineage>
</organism>
<reference evidence="1 2" key="1">
    <citation type="submission" date="2016-06" db="EMBL/GenBank/DDBJ databases">
        <authorList>
            <person name="Nicholson A.C."/>
        </authorList>
    </citation>
    <scope>NUCLEOTIDE SEQUENCE [LARGE SCALE GENOMIC DNA]</scope>
    <source>
        <strain evidence="1 2">G4123</strain>
    </source>
</reference>
<gene>
    <name evidence="1" type="ORF">BAY32_07800</name>
</gene>
<accession>A0AAJ3NCD2</accession>
<evidence type="ECO:0000313" key="2">
    <source>
        <dbReference type="Proteomes" id="UP000190816"/>
    </source>
</evidence>
<dbReference type="EMBL" id="MAIC01000014">
    <property type="protein sequence ID" value="OPB75425.1"/>
    <property type="molecule type" value="Genomic_DNA"/>
</dbReference>
<proteinExistence type="predicted"/>
<dbReference type="KEGG" id="ego:BBD34_14050"/>
<protein>
    <submittedName>
        <fullName evidence="1">Uncharacterized protein</fullName>
    </submittedName>
</protein>
<evidence type="ECO:0000313" key="1">
    <source>
        <dbReference type="EMBL" id="OPB75425.1"/>
    </source>
</evidence>
<comment type="caution">
    <text evidence="1">The sequence shown here is derived from an EMBL/GenBank/DDBJ whole genome shotgun (WGS) entry which is preliminary data.</text>
</comment>
<sequence length="71" mass="8117">MNPNLDCKLASFAALRFGDSKFCKSSFVGEQLAKAKIDSPIKYIFFINKVFANIFINHQNVKLFRSNLNNK</sequence>
<name>A0AAJ3NCD2_9FLAO</name>
<dbReference type="Proteomes" id="UP000190816">
    <property type="component" value="Unassembled WGS sequence"/>
</dbReference>
<dbReference type="AlphaFoldDB" id="A0AAJ3NCD2"/>